<feature type="region of interest" description="Disordered" evidence="1">
    <location>
        <begin position="373"/>
        <end position="393"/>
    </location>
</feature>
<proteinExistence type="predicted"/>
<dbReference type="Proteomes" id="UP000224629">
    <property type="component" value="Chromosome"/>
</dbReference>
<protein>
    <submittedName>
        <fullName evidence="2">Uncharacterized protein</fullName>
    </submittedName>
</protein>
<gene>
    <name evidence="2" type="ORF">CSW10_03885</name>
</gene>
<evidence type="ECO:0000256" key="1">
    <source>
        <dbReference type="SAM" id="MobiDB-lite"/>
    </source>
</evidence>
<organism evidence="2 3">
    <name type="scientific">Mesomycoplasma dispar</name>
    <dbReference type="NCBI Taxonomy" id="86660"/>
    <lineage>
        <taxon>Bacteria</taxon>
        <taxon>Bacillati</taxon>
        <taxon>Mycoplasmatota</taxon>
        <taxon>Mycoplasmoidales</taxon>
        <taxon>Metamycoplasmataceae</taxon>
        <taxon>Mesomycoplasma</taxon>
    </lineage>
</organism>
<keyword evidence="3" id="KW-1185">Reference proteome</keyword>
<accession>A0ABM6PSA2</accession>
<evidence type="ECO:0000313" key="3">
    <source>
        <dbReference type="Proteomes" id="UP000224629"/>
    </source>
</evidence>
<dbReference type="EMBL" id="CP024161">
    <property type="protein sequence ID" value="ATP60024.1"/>
    <property type="molecule type" value="Genomic_DNA"/>
</dbReference>
<dbReference type="RefSeq" id="WP_099452204.1">
    <property type="nucleotide sequence ID" value="NZ_CP024161.1"/>
</dbReference>
<evidence type="ECO:0000313" key="2">
    <source>
        <dbReference type="EMBL" id="ATP60024.1"/>
    </source>
</evidence>
<sequence>MKNKITPCIWSLISNTHLRKAESVEILIRALFLNKEEINQNFKNKWLKIYKNKNWKPIGDLTEHLKLAAQLGVAKTDILTPGQQKINILAKLVNNGTIKIREYISIILFNLVSFINYEYRHIFKMTLELLKKKNNSPVTVDEIFENLNFGEPTCPEFNIKLLRYSLTQKDHIFYILISGVFFDVQSTREKNQQYSTDFFKIKLYEHWYSRVDELIQRCNNQFENYTFEKASLIRLDSEKWSNYLTQNSQDNYDYIVEISMQKEIDAENEQEKMTGSQNKTLNLFDKDEENPEISMEIIKKKDDYKIKNIVEKQVENQTPYETVVDSETNFAEKEENITELQKSEFSEVYDSPELANVAATTKIPEVSFSPEQIENHSEIEKVSEPEKLEKEDKPIENSENFAIFDLFNQSLEEGCCCETDFLTEKSEPKPSKKLNEDKADFHLEQFEKSSDEIFQNERENFKKDYKLQHNLDEKCCNSSSLDEEKLGLNCQSKIENYFNNDEKPEKEKHFLNEKFSILPSFSHSKRELENEVSKYPISNSLNSKEYYFNYFIHKINKLFNFSLQNLLNQTSFKQNFFNLLDFKKGNHDIVLKPKKTLIKTGENVLLISRSSSLIYSEIKNRICKSEIYEKNYEIVTFFDEYDEGNFVGFDDFSLEDKEQSSFLPGSFSTILKKSYWNPEKKYCLILENINNETAKSTLAPFRPLFVRGENGESLLGISNPEISSYIFSHSGMKIFIPGNLTIIGTIVSNLDNETADFSNDTLENWEIEYLEDELSTAETTVDKICDTDLSWKDFLNTINLKAKSEKIDKSLLLSSEIDKKALKNPIIFANKVLFQLWNFTFKEKRSIIFNHNSYSSLIKKFKESKNSERLNIFKLDFFNKNLG</sequence>
<name>A0ABM6PSA2_9BACT</name>
<reference evidence="2" key="1">
    <citation type="submission" date="2017-10" db="EMBL/GenBank/DDBJ databases">
        <title>Genome-wide analysis of the first isolated strain mycoplasma dispar GS01.</title>
        <authorList>
            <person name="Hao H."/>
            <person name="Chen S."/>
            <person name="Zhao P."/>
            <person name="Chu Y."/>
            <person name="Liu Y."/>
        </authorList>
    </citation>
    <scope>NUCLEOTIDE SEQUENCE [LARGE SCALE GENOMIC DNA]</scope>
    <source>
        <strain evidence="2">GS01</strain>
    </source>
</reference>